<evidence type="ECO:0000259" key="6">
    <source>
        <dbReference type="Pfam" id="PF02769"/>
    </source>
</evidence>
<organism evidence="7">
    <name type="scientific">marine sediment metagenome</name>
    <dbReference type="NCBI Taxonomy" id="412755"/>
    <lineage>
        <taxon>unclassified sequences</taxon>
        <taxon>metagenomes</taxon>
        <taxon>ecological metagenomes</taxon>
    </lineage>
</organism>
<evidence type="ECO:0000256" key="1">
    <source>
        <dbReference type="ARBA" id="ARBA00004686"/>
    </source>
</evidence>
<dbReference type="GO" id="GO:0006189">
    <property type="term" value="P:'de novo' IMP biosynthetic process"/>
    <property type="evidence" value="ECO:0007669"/>
    <property type="project" value="UniProtKB-UniPathway"/>
</dbReference>
<dbReference type="GO" id="GO:0005524">
    <property type="term" value="F:ATP binding"/>
    <property type="evidence" value="ECO:0007669"/>
    <property type="project" value="UniProtKB-KW"/>
</dbReference>
<reference evidence="7" key="1">
    <citation type="journal article" date="2014" name="Front. Microbiol.">
        <title>High frequency of phylogenetically diverse reductive dehalogenase-homologous genes in deep subseafloor sedimentary metagenomes.</title>
        <authorList>
            <person name="Kawai M."/>
            <person name="Futagami T."/>
            <person name="Toyoda A."/>
            <person name="Takaki Y."/>
            <person name="Nishi S."/>
            <person name="Hori S."/>
            <person name="Arai W."/>
            <person name="Tsubouchi T."/>
            <person name="Morono Y."/>
            <person name="Uchiyama I."/>
            <person name="Ito T."/>
            <person name="Fujiyama A."/>
            <person name="Inagaki F."/>
            <person name="Takami H."/>
        </authorList>
    </citation>
    <scope>NUCLEOTIDE SEQUENCE</scope>
    <source>
        <strain evidence="7">Expedition CK06-06</strain>
    </source>
</reference>
<dbReference type="Pfam" id="PF02769">
    <property type="entry name" value="AIRS_C"/>
    <property type="match status" value="1"/>
</dbReference>
<keyword evidence="3" id="KW-0436">Ligase</keyword>
<dbReference type="GO" id="GO:0004641">
    <property type="term" value="F:phosphoribosylformylglycinamidine cyclo-ligase activity"/>
    <property type="evidence" value="ECO:0007669"/>
    <property type="project" value="UniProtKB-EC"/>
</dbReference>
<dbReference type="GO" id="GO:0046084">
    <property type="term" value="P:adenine biosynthetic process"/>
    <property type="evidence" value="ECO:0007669"/>
    <property type="project" value="TreeGrafter"/>
</dbReference>
<protein>
    <recommendedName>
        <fullName evidence="2">phosphoribosylformylglycinamidine cyclo-ligase</fullName>
        <ecNumber evidence="2">6.3.3.1</ecNumber>
    </recommendedName>
</protein>
<evidence type="ECO:0000256" key="3">
    <source>
        <dbReference type="ARBA" id="ARBA00022598"/>
    </source>
</evidence>
<dbReference type="GO" id="GO:0005829">
    <property type="term" value="C:cytosol"/>
    <property type="evidence" value="ECO:0007669"/>
    <property type="project" value="TreeGrafter"/>
</dbReference>
<name>X1LKP2_9ZZZZ</name>
<dbReference type="EMBL" id="BARV01021093">
    <property type="protein sequence ID" value="GAI19942.1"/>
    <property type="molecule type" value="Genomic_DNA"/>
</dbReference>
<proteinExistence type="predicted"/>
<evidence type="ECO:0000256" key="2">
    <source>
        <dbReference type="ARBA" id="ARBA00013047"/>
    </source>
</evidence>
<accession>X1LKP2</accession>
<dbReference type="InterPro" id="IPR036676">
    <property type="entry name" value="PurM-like_C_sf"/>
</dbReference>
<dbReference type="UniPathway" id="UPA00074">
    <property type="reaction ID" value="UER00129"/>
</dbReference>
<sequence length="145" mass="16006">LVRKLFGVDPSALNTRYPELDRTLGEELLEPHRCYYHQLKPLLPIIKGMAHITGGGLIGNVPRILPQGVAAQFHGRSWTVPPIFQLIQKRGNIAQSEMYHVFNMGIGMVIICSTDNVARLTKALAEAKVIGEVIKQGGKARVVIE</sequence>
<gene>
    <name evidence="7" type="ORF">S06H3_35030</name>
</gene>
<evidence type="ECO:0000313" key="7">
    <source>
        <dbReference type="EMBL" id="GAI19942.1"/>
    </source>
</evidence>
<evidence type="ECO:0000256" key="4">
    <source>
        <dbReference type="ARBA" id="ARBA00022741"/>
    </source>
</evidence>
<comment type="caution">
    <text evidence="7">The sequence shown here is derived from an EMBL/GenBank/DDBJ whole genome shotgun (WGS) entry which is preliminary data.</text>
</comment>
<feature type="domain" description="PurM-like C-terminal" evidence="6">
    <location>
        <begin position="16"/>
        <end position="141"/>
    </location>
</feature>
<dbReference type="SUPFAM" id="SSF56042">
    <property type="entry name" value="PurM C-terminal domain-like"/>
    <property type="match status" value="1"/>
</dbReference>
<keyword evidence="5" id="KW-0067">ATP-binding</keyword>
<evidence type="ECO:0000256" key="5">
    <source>
        <dbReference type="ARBA" id="ARBA00022840"/>
    </source>
</evidence>
<keyword evidence="4" id="KW-0547">Nucleotide-binding</keyword>
<dbReference type="PANTHER" id="PTHR10520">
    <property type="entry name" value="TRIFUNCTIONAL PURINE BIOSYNTHETIC PROTEIN ADENOSINE-3-RELATED"/>
    <property type="match status" value="1"/>
</dbReference>
<dbReference type="Gene3D" id="3.90.650.10">
    <property type="entry name" value="PurM-like C-terminal domain"/>
    <property type="match status" value="1"/>
</dbReference>
<feature type="non-terminal residue" evidence="7">
    <location>
        <position position="1"/>
    </location>
</feature>
<dbReference type="AlphaFoldDB" id="X1LKP2"/>
<dbReference type="GO" id="GO:0004637">
    <property type="term" value="F:phosphoribosylamine-glycine ligase activity"/>
    <property type="evidence" value="ECO:0007669"/>
    <property type="project" value="TreeGrafter"/>
</dbReference>
<dbReference type="PANTHER" id="PTHR10520:SF12">
    <property type="entry name" value="TRIFUNCTIONAL PURINE BIOSYNTHETIC PROTEIN ADENOSINE-3"/>
    <property type="match status" value="1"/>
</dbReference>
<dbReference type="InterPro" id="IPR004733">
    <property type="entry name" value="PurM_cligase"/>
</dbReference>
<comment type="pathway">
    <text evidence="1">Purine metabolism; IMP biosynthesis via de novo pathway; 5-amino-1-(5-phospho-D-ribosyl)imidazole from N(2)-formyl-N(1)-(5-phospho-D-ribosyl)glycinamide: step 2/2.</text>
</comment>
<dbReference type="EC" id="6.3.3.1" evidence="2"/>
<dbReference type="InterPro" id="IPR010918">
    <property type="entry name" value="PurM-like_C_dom"/>
</dbReference>